<organism evidence="2 3">
    <name type="scientific">Zarconia navalis LEGE 11467</name>
    <dbReference type="NCBI Taxonomy" id="1828826"/>
    <lineage>
        <taxon>Bacteria</taxon>
        <taxon>Bacillati</taxon>
        <taxon>Cyanobacteriota</taxon>
        <taxon>Cyanophyceae</taxon>
        <taxon>Oscillatoriophycideae</taxon>
        <taxon>Oscillatoriales</taxon>
        <taxon>Oscillatoriales incertae sedis</taxon>
        <taxon>Zarconia</taxon>
        <taxon>Zarconia navalis</taxon>
    </lineage>
</organism>
<feature type="transmembrane region" description="Helical" evidence="1">
    <location>
        <begin position="20"/>
        <end position="39"/>
    </location>
</feature>
<accession>A0A928VVM0</accession>
<evidence type="ECO:0000313" key="3">
    <source>
        <dbReference type="Proteomes" id="UP000621799"/>
    </source>
</evidence>
<sequence length="279" mass="31353">MSDAASANLAGDRPSRVPTWLIPGAIGLLAALGTIAMQLKQVPKVIDRETNFQQFAQLEEVHLQLLAQMPSLGFDNLIADWAFLRFLGYFGDAEAGARTAYGLNDDYFEAIVKRDPRFMEIYPFLSAAISIEQGNPELAGEYMERGIASLTPEINPRGFLILRYRSLDQLLLEGDIPGTIATYERMADWLDAISELDGARSFREDAEYLRQNPDSLLPRFWGWRYVWAQAIDERVRQRAESELLELGALKQEDGNGNVQFVLPQEGELLQQRSPDGSLP</sequence>
<dbReference type="RefSeq" id="WP_264321391.1">
    <property type="nucleotide sequence ID" value="NZ_JADEXN010000159.1"/>
</dbReference>
<protein>
    <submittedName>
        <fullName evidence="2">Uncharacterized protein</fullName>
    </submittedName>
</protein>
<evidence type="ECO:0000313" key="2">
    <source>
        <dbReference type="EMBL" id="MBE9041164.1"/>
    </source>
</evidence>
<keyword evidence="3" id="KW-1185">Reference proteome</keyword>
<name>A0A928VVM0_9CYAN</name>
<keyword evidence="1" id="KW-0472">Membrane</keyword>
<proteinExistence type="predicted"/>
<dbReference type="EMBL" id="JADEXN010000159">
    <property type="protein sequence ID" value="MBE9041164.1"/>
    <property type="molecule type" value="Genomic_DNA"/>
</dbReference>
<keyword evidence="1" id="KW-1133">Transmembrane helix</keyword>
<gene>
    <name evidence="2" type="ORF">IQ235_10280</name>
</gene>
<evidence type="ECO:0000256" key="1">
    <source>
        <dbReference type="SAM" id="Phobius"/>
    </source>
</evidence>
<keyword evidence="1" id="KW-0812">Transmembrane</keyword>
<reference evidence="2" key="1">
    <citation type="submission" date="2020-10" db="EMBL/GenBank/DDBJ databases">
        <authorList>
            <person name="Castelo-Branco R."/>
            <person name="Eusebio N."/>
            <person name="Adriana R."/>
            <person name="Vieira A."/>
            <person name="Brugerolle De Fraissinette N."/>
            <person name="Rezende De Castro R."/>
            <person name="Schneider M.P."/>
            <person name="Vasconcelos V."/>
            <person name="Leao P.N."/>
        </authorList>
    </citation>
    <scope>NUCLEOTIDE SEQUENCE</scope>
    <source>
        <strain evidence="2">LEGE 11467</strain>
    </source>
</reference>
<dbReference type="Proteomes" id="UP000621799">
    <property type="component" value="Unassembled WGS sequence"/>
</dbReference>
<comment type="caution">
    <text evidence="2">The sequence shown here is derived from an EMBL/GenBank/DDBJ whole genome shotgun (WGS) entry which is preliminary data.</text>
</comment>
<dbReference type="AlphaFoldDB" id="A0A928VVM0"/>